<dbReference type="InterPro" id="IPR011098">
    <property type="entry name" value="G5_dom"/>
</dbReference>
<dbReference type="InterPro" id="IPR011055">
    <property type="entry name" value="Dup_hybrid_motif"/>
</dbReference>
<organism evidence="4 5">
    <name type="scientific">Caproicibacterium argilliputei</name>
    <dbReference type="NCBI Taxonomy" id="3030016"/>
    <lineage>
        <taxon>Bacteria</taxon>
        <taxon>Bacillati</taxon>
        <taxon>Bacillota</taxon>
        <taxon>Clostridia</taxon>
        <taxon>Eubacteriales</taxon>
        <taxon>Oscillospiraceae</taxon>
        <taxon>Caproicibacterium</taxon>
    </lineage>
</organism>
<dbReference type="SUPFAM" id="SSF51261">
    <property type="entry name" value="Duplicated hybrid motif"/>
    <property type="match status" value="1"/>
</dbReference>
<dbReference type="KEGG" id="carl:PXC00_05540"/>
<reference evidence="4" key="2">
    <citation type="submission" date="2024-06" db="EMBL/GenBank/DDBJ databases">
        <title>Caproicibacterium argilliputei sp. nov, a novel caproic acid producing anaerobic bacterium isolated from pit mud.</title>
        <authorList>
            <person name="Xia S."/>
        </authorList>
    </citation>
    <scope>NUCLEOTIDE SEQUENCE</scope>
    <source>
        <strain evidence="4">ZCY20-5</strain>
    </source>
</reference>
<dbReference type="InterPro" id="IPR018392">
    <property type="entry name" value="LysM"/>
</dbReference>
<dbReference type="PANTHER" id="PTHR21666">
    <property type="entry name" value="PEPTIDASE-RELATED"/>
    <property type="match status" value="1"/>
</dbReference>
<feature type="domain" description="LysM" evidence="3">
    <location>
        <begin position="184"/>
        <end position="228"/>
    </location>
</feature>
<protein>
    <submittedName>
        <fullName evidence="4">M23 family metallopeptidase</fullName>
        <ecNumber evidence="4">3.4.24.-</ecNumber>
    </submittedName>
</protein>
<dbReference type="PANTHER" id="PTHR21666:SF270">
    <property type="entry name" value="MUREIN HYDROLASE ACTIVATOR ENVC"/>
    <property type="match status" value="1"/>
</dbReference>
<dbReference type="InterPro" id="IPR016047">
    <property type="entry name" value="M23ase_b-sheet_dom"/>
</dbReference>
<dbReference type="CDD" id="cd12797">
    <property type="entry name" value="M23_peptidase"/>
    <property type="match status" value="1"/>
</dbReference>
<evidence type="ECO:0000259" key="2">
    <source>
        <dbReference type="PROSITE" id="PS51109"/>
    </source>
</evidence>
<dbReference type="PROSITE" id="PS51109">
    <property type="entry name" value="G5"/>
    <property type="match status" value="1"/>
</dbReference>
<reference evidence="4" key="1">
    <citation type="submission" date="2023-09" db="EMBL/GenBank/DDBJ databases">
        <authorList>
            <person name="Zeng C."/>
        </authorList>
    </citation>
    <scope>NUCLEOTIDE SEQUENCE</scope>
    <source>
        <strain evidence="4">ZCY20-5</strain>
    </source>
</reference>
<dbReference type="Gene3D" id="2.20.230.10">
    <property type="entry name" value="Resuscitation-promoting factor rpfb"/>
    <property type="match status" value="1"/>
</dbReference>
<evidence type="ECO:0000256" key="1">
    <source>
        <dbReference type="ARBA" id="ARBA00022729"/>
    </source>
</evidence>
<name>A0AA97H3K9_9FIRM</name>
<dbReference type="Pfam" id="PF01551">
    <property type="entry name" value="Peptidase_M23"/>
    <property type="match status" value="1"/>
</dbReference>
<evidence type="ECO:0000313" key="4">
    <source>
        <dbReference type="EMBL" id="WOC33332.1"/>
    </source>
</evidence>
<dbReference type="Gene3D" id="2.70.70.10">
    <property type="entry name" value="Glucose Permease (Domain IIA)"/>
    <property type="match status" value="1"/>
</dbReference>
<dbReference type="InterPro" id="IPR050570">
    <property type="entry name" value="Cell_wall_metabolism_enzyme"/>
</dbReference>
<sequence>MESENQNAESQQTRQERNRRCALLLHFAKKSILPVLAMLVVAGSSYTAHAWSAEVHHAQLQPHMAASATAQTVRKAALRFALSDGPVSVRTSATELLLAENAPAVKQQAVGLYVDDNFIGAVYDEDKLRQMLLNVLNNAKTATHGTDAAFLNRIAIVPGQYEQTAVVTDDAMMVLLSGNRRQTKTYTVLRGDTVASIAKKNNLSEAALAQANQGLNLQSLHAGDVIQLELPQKVLSVQTTRTESKTTSVAFAQQTVLSEDLYDDQTVVKTKGETGLKTTTYEVTCVNGQETARRTLQEKQNRAPVTQVSVKGTKTRASAAGTATGYFLWPTPTLTSITSGYGARWGSFHYGLDLSGANATGQPIYAADGGTVVTAGFDAGGYGNYVVIDHGNGFESIYGHASKLLVSQGEKVAQGQLIALVGSTGRSTGAHCHFEVHKNGAKMNPTGLISTDSSKLVSYTGEALDTAQVQAMVRAAKVSSQSSLNAYQKSSAVKQ</sequence>
<dbReference type="InterPro" id="IPR036779">
    <property type="entry name" value="LysM_dom_sf"/>
</dbReference>
<dbReference type="Proteomes" id="UP001300604">
    <property type="component" value="Chromosome"/>
</dbReference>
<dbReference type="Pfam" id="PF07501">
    <property type="entry name" value="G5"/>
    <property type="match status" value="1"/>
</dbReference>
<dbReference type="EMBL" id="CP135996">
    <property type="protein sequence ID" value="WOC33332.1"/>
    <property type="molecule type" value="Genomic_DNA"/>
</dbReference>
<dbReference type="PROSITE" id="PS51782">
    <property type="entry name" value="LYSM"/>
    <property type="match status" value="1"/>
</dbReference>
<dbReference type="Pfam" id="PF01476">
    <property type="entry name" value="LysM"/>
    <property type="match status" value="1"/>
</dbReference>
<gene>
    <name evidence="4" type="ORF">PXC00_05540</name>
</gene>
<dbReference type="SUPFAM" id="SSF54106">
    <property type="entry name" value="LysM domain"/>
    <property type="match status" value="1"/>
</dbReference>
<dbReference type="EC" id="3.4.24.-" evidence="4"/>
<feature type="domain" description="G5" evidence="2">
    <location>
        <begin position="235"/>
        <end position="315"/>
    </location>
</feature>
<evidence type="ECO:0000259" key="3">
    <source>
        <dbReference type="PROSITE" id="PS51782"/>
    </source>
</evidence>
<dbReference type="CDD" id="cd00118">
    <property type="entry name" value="LysM"/>
    <property type="match status" value="1"/>
</dbReference>
<keyword evidence="4" id="KW-0378">Hydrolase</keyword>
<accession>A0AA97H3K9</accession>
<evidence type="ECO:0000313" key="5">
    <source>
        <dbReference type="Proteomes" id="UP001300604"/>
    </source>
</evidence>
<dbReference type="RefSeq" id="WP_316935139.1">
    <property type="nucleotide sequence ID" value="NZ_CP135996.1"/>
</dbReference>
<dbReference type="Gene3D" id="3.10.350.10">
    <property type="entry name" value="LysM domain"/>
    <property type="match status" value="1"/>
</dbReference>
<dbReference type="AlphaFoldDB" id="A0AA97H3K9"/>
<dbReference type="SMART" id="SM00257">
    <property type="entry name" value="LysM"/>
    <property type="match status" value="1"/>
</dbReference>
<keyword evidence="1" id="KW-0732">Signal</keyword>
<dbReference type="GO" id="GO:0004222">
    <property type="term" value="F:metalloendopeptidase activity"/>
    <property type="evidence" value="ECO:0007669"/>
    <property type="project" value="TreeGrafter"/>
</dbReference>
<proteinExistence type="predicted"/>
<keyword evidence="5" id="KW-1185">Reference proteome</keyword>
<dbReference type="SMART" id="SM01208">
    <property type="entry name" value="G5"/>
    <property type="match status" value="1"/>
</dbReference>